<evidence type="ECO:0000259" key="7">
    <source>
        <dbReference type="Pfam" id="PF03633"/>
    </source>
</evidence>
<organism evidence="9 10">
    <name type="scientific">Marispirochaeta aestuarii</name>
    <dbReference type="NCBI Taxonomy" id="1963862"/>
    <lineage>
        <taxon>Bacteria</taxon>
        <taxon>Pseudomonadati</taxon>
        <taxon>Spirochaetota</taxon>
        <taxon>Spirochaetia</taxon>
        <taxon>Spirochaetales</taxon>
        <taxon>Spirochaetaceae</taxon>
        <taxon>Marispirochaeta</taxon>
    </lineage>
</organism>
<dbReference type="SUPFAM" id="SSF74650">
    <property type="entry name" value="Galactose mutarotase-like"/>
    <property type="match status" value="1"/>
</dbReference>
<keyword evidence="2" id="KW-0328">Glycosyltransferase</keyword>
<feature type="domain" description="Glycoside hydrolase family 65 central catalytic" evidence="6">
    <location>
        <begin position="319"/>
        <end position="682"/>
    </location>
</feature>
<reference evidence="9 10" key="1">
    <citation type="submission" date="2017-03" db="EMBL/GenBank/DDBJ databases">
        <title>Draft Genome sequence of Marispirochaeta sp. strain JC444.</title>
        <authorList>
            <person name="Shivani Y."/>
            <person name="Subhash Y."/>
            <person name="Sasikala C."/>
            <person name="Ramana C."/>
        </authorList>
    </citation>
    <scope>NUCLEOTIDE SEQUENCE [LARGE SCALE GENOMIC DNA]</scope>
    <source>
        <strain evidence="9 10">JC444</strain>
    </source>
</reference>
<dbReference type="Pfam" id="PF03632">
    <property type="entry name" value="Glyco_hydro_65m"/>
    <property type="match status" value="1"/>
</dbReference>
<evidence type="ECO:0000256" key="4">
    <source>
        <dbReference type="PIRSR" id="PIRSR036289-50"/>
    </source>
</evidence>
<evidence type="ECO:0000313" key="9">
    <source>
        <dbReference type="EMBL" id="ORC35879.1"/>
    </source>
</evidence>
<name>A0A1Y1RYY8_9SPIO</name>
<proteinExistence type="inferred from homology"/>
<dbReference type="Gene3D" id="3.40.50.1000">
    <property type="entry name" value="HAD superfamily/HAD-like"/>
    <property type="match status" value="1"/>
</dbReference>
<dbReference type="InterPro" id="IPR023214">
    <property type="entry name" value="HAD_sf"/>
</dbReference>
<dbReference type="PIRSF" id="PIRSF036289">
    <property type="entry name" value="Glycosyl_hydrolase_malt_phosph"/>
    <property type="match status" value="1"/>
</dbReference>
<evidence type="ECO:0000256" key="3">
    <source>
        <dbReference type="ARBA" id="ARBA00022679"/>
    </source>
</evidence>
<evidence type="ECO:0000259" key="6">
    <source>
        <dbReference type="Pfam" id="PF03632"/>
    </source>
</evidence>
<dbReference type="InterPro" id="IPR008928">
    <property type="entry name" value="6-hairpin_glycosidase_sf"/>
</dbReference>
<dbReference type="STRING" id="1963862.B4O97_07355"/>
<dbReference type="Pfam" id="PF03633">
    <property type="entry name" value="Glyco_hydro_65C"/>
    <property type="match status" value="1"/>
</dbReference>
<evidence type="ECO:0000313" key="10">
    <source>
        <dbReference type="Proteomes" id="UP000192343"/>
    </source>
</evidence>
<evidence type="ECO:0008006" key="11">
    <source>
        <dbReference type="Google" id="ProtNLM"/>
    </source>
</evidence>
<dbReference type="PANTHER" id="PTHR11051">
    <property type="entry name" value="GLYCOSYL HYDROLASE-RELATED"/>
    <property type="match status" value="1"/>
</dbReference>
<dbReference type="InterPro" id="IPR036412">
    <property type="entry name" value="HAD-like_sf"/>
</dbReference>
<gene>
    <name evidence="9" type="ORF">B4O97_07355</name>
</gene>
<dbReference type="GO" id="GO:0004553">
    <property type="term" value="F:hydrolase activity, hydrolyzing O-glycosyl compounds"/>
    <property type="evidence" value="ECO:0007669"/>
    <property type="project" value="TreeGrafter"/>
</dbReference>
<dbReference type="InterPro" id="IPR005196">
    <property type="entry name" value="Glyco_hydro_65_N"/>
</dbReference>
<evidence type="ECO:0000259" key="8">
    <source>
        <dbReference type="Pfam" id="PF03636"/>
    </source>
</evidence>
<dbReference type="InterPro" id="IPR017045">
    <property type="entry name" value="Malt_Pase/Glycosyl_Hdrlase"/>
</dbReference>
<dbReference type="InterPro" id="IPR011013">
    <property type="entry name" value="Gal_mutarotase_sf_dom"/>
</dbReference>
<keyword evidence="10" id="KW-1185">Reference proteome</keyword>
<protein>
    <recommendedName>
        <fullName evidence="11">Family 65 glycosyl hydrolase</fullName>
    </recommendedName>
</protein>
<dbReference type="Gene3D" id="1.50.10.10">
    <property type="match status" value="1"/>
</dbReference>
<dbReference type="SUPFAM" id="SSF56784">
    <property type="entry name" value="HAD-like"/>
    <property type="match status" value="1"/>
</dbReference>
<feature type="domain" description="Glycoside hydrolase family 65 N-terminal" evidence="8">
    <location>
        <begin position="10"/>
        <end position="260"/>
    </location>
</feature>
<dbReference type="Proteomes" id="UP000192343">
    <property type="component" value="Unassembled WGS sequence"/>
</dbReference>
<comment type="caution">
    <text evidence="9">The sequence shown here is derived from an EMBL/GenBank/DDBJ whole genome shotgun (WGS) entry which is preliminary data.</text>
</comment>
<dbReference type="GO" id="GO:0016757">
    <property type="term" value="F:glycosyltransferase activity"/>
    <property type="evidence" value="ECO:0007669"/>
    <property type="project" value="UniProtKB-KW"/>
</dbReference>
<dbReference type="GO" id="GO:0005975">
    <property type="term" value="P:carbohydrate metabolic process"/>
    <property type="evidence" value="ECO:0007669"/>
    <property type="project" value="InterPro"/>
</dbReference>
<dbReference type="OrthoDB" id="9758855at2"/>
<evidence type="ECO:0000256" key="5">
    <source>
        <dbReference type="PIRSR" id="PIRSR036289-51"/>
    </source>
</evidence>
<dbReference type="InterPro" id="IPR005194">
    <property type="entry name" value="Glyco_hydro_65_C"/>
</dbReference>
<comment type="similarity">
    <text evidence="1">Belongs to the glycosyl hydrolase 65 family.</text>
</comment>
<dbReference type="Gene3D" id="2.60.420.10">
    <property type="entry name" value="Maltose phosphorylase, domain 3"/>
    <property type="match status" value="1"/>
</dbReference>
<accession>A0A1Y1RYY8</accession>
<dbReference type="SUPFAM" id="SSF48208">
    <property type="entry name" value="Six-hairpin glycosidases"/>
    <property type="match status" value="1"/>
</dbReference>
<dbReference type="AlphaFoldDB" id="A0A1Y1RYY8"/>
<feature type="domain" description="Glycoside hydrolase family 65 C-terminal" evidence="7">
    <location>
        <begin position="691"/>
        <end position="752"/>
    </location>
</feature>
<evidence type="ECO:0000256" key="2">
    <source>
        <dbReference type="ARBA" id="ARBA00022676"/>
    </source>
</evidence>
<keyword evidence="3" id="KW-0808">Transferase</keyword>
<feature type="active site" description="Proton donor" evidence="4">
    <location>
        <position position="482"/>
    </location>
</feature>
<dbReference type="InterPro" id="IPR037018">
    <property type="entry name" value="GH65_N"/>
</dbReference>
<feature type="binding site" evidence="5">
    <location>
        <begin position="594"/>
        <end position="595"/>
    </location>
    <ligand>
        <name>substrate</name>
    </ligand>
</feature>
<dbReference type="PANTHER" id="PTHR11051:SF8">
    <property type="entry name" value="PROTEIN-GLUCOSYLGALACTOSYLHYDROXYLYSINE GLUCOSIDASE"/>
    <property type="match status" value="1"/>
</dbReference>
<dbReference type="InterPro" id="IPR012341">
    <property type="entry name" value="6hp_glycosidase-like_sf"/>
</dbReference>
<dbReference type="Pfam" id="PF03636">
    <property type="entry name" value="Glyco_hydro_65N"/>
    <property type="match status" value="1"/>
</dbReference>
<dbReference type="GO" id="GO:0030246">
    <property type="term" value="F:carbohydrate binding"/>
    <property type="evidence" value="ECO:0007669"/>
    <property type="project" value="InterPro"/>
</dbReference>
<feature type="binding site" evidence="5">
    <location>
        <begin position="353"/>
        <end position="354"/>
    </location>
    <ligand>
        <name>substrate</name>
    </ligand>
</feature>
<dbReference type="Gene3D" id="2.70.98.40">
    <property type="entry name" value="Glycoside hydrolase, family 65, N-terminal domain"/>
    <property type="match status" value="1"/>
</dbReference>
<sequence length="893" mass="102092">MTPDTWILEETEFDPDLVPRNETLFALSNGYIGIRGDFEEGDGNFHPGTYVNGFYEIRPIEYGESAYGYAKFHQTIQNTANPKLVKVRVNGTLLSSRECRLLEYRRRLDFRTGTLERSMVLELPSRQKLRYRSRRFVSLADPFLMAMEIEITPLDSDSSVVFESYLDGGTTNRIDFGDPRVAAHTGESKKIISFQREGNAVGLTERTRLSRIAVASGITHSADRDPQELVALPDDRQPGTATIFRVSEGETVTFRKFAYIRLVPEGDEADLTALMNDLRSTAERGFDILFSEHKEHLNRFWRVSDVRIDGNPEVQRKVRYSLFQLYQAGRFLIDSSVPAKGLTSEGYEGHFFWDTEIFIMPFFTFTQQKCAREILRNRYRMLDAARARARELAEKGALFPWRTINGQEASAYFLAGTAQYHINAAIAYAIRQYVAVTGDYEYLLDEGAEMLFETARAWVSLGFFNQAKGGRFCINGVTGPDEYTALVNNNCYTNMMARFHLRYAREIYYWMAEEHFEQLQRVSGILGLQPDEVDTWMKAAEGMHIPYDPDLGIHLQDDDILAREPWDFENTPRDRYPLLLNFHPLVIYRHRVLKQPDMLMTAFLLPEEFSDGEHLRAYEFYTPITTFDSSLGAPVQAIISAREGRLREAWKFFKRNLNVDLEDIQGNVRDGLHMAATGGTWQSLVFGFGGLKIDNGEAWFEPHLPREINGLEFRLRLKESLVSVSFDRKEARYELEKGEEISLRHEYETITLVPGIPVSRSLVPELKSMLIYLAEPEPKSREKVVRLLENLESLGIRTVLCGASEIHPLKAHTSLFAGLEEIVKNVPDPEPFFTGATVAEEPLRNCMILSDHEDAVVAAGRAGLPCYCLKEPYPENLPSASALIEEFRKFHRL</sequence>
<dbReference type="EMBL" id="MWQY01000007">
    <property type="protein sequence ID" value="ORC35879.1"/>
    <property type="molecule type" value="Genomic_DNA"/>
</dbReference>
<dbReference type="RefSeq" id="WP_083049647.1">
    <property type="nucleotide sequence ID" value="NZ_MWQY01000007.1"/>
</dbReference>
<evidence type="ECO:0000256" key="1">
    <source>
        <dbReference type="ARBA" id="ARBA00006768"/>
    </source>
</evidence>
<dbReference type="InterPro" id="IPR005195">
    <property type="entry name" value="Glyco_hydro_65_M"/>
</dbReference>